<dbReference type="InterPro" id="IPR051163">
    <property type="entry name" value="Sodium:Solute_Symporter_SSF"/>
</dbReference>
<dbReference type="Gene3D" id="1.20.1730.10">
    <property type="entry name" value="Sodium/glucose cotransporter"/>
    <property type="match status" value="1"/>
</dbReference>
<dbReference type="InterPro" id="IPR001734">
    <property type="entry name" value="Na/solute_symporter"/>
</dbReference>
<evidence type="ECO:0000256" key="9">
    <source>
        <dbReference type="ARBA" id="ARBA00023136"/>
    </source>
</evidence>
<dbReference type="PANTHER" id="PTHR42985:SF40">
    <property type="entry name" value="LD47995P-RELATED"/>
    <property type="match status" value="1"/>
</dbReference>
<dbReference type="GO" id="GO:0005886">
    <property type="term" value="C:plasma membrane"/>
    <property type="evidence" value="ECO:0007669"/>
    <property type="project" value="UniProtKB-SubCell"/>
</dbReference>
<dbReference type="InterPro" id="IPR038377">
    <property type="entry name" value="Na/Glc_symporter_sf"/>
</dbReference>
<evidence type="ECO:0000256" key="2">
    <source>
        <dbReference type="ARBA" id="ARBA00006434"/>
    </source>
</evidence>
<dbReference type="EMBL" id="BBSC01000011">
    <property type="protein sequence ID" value="GAM77952.1"/>
    <property type="molecule type" value="Genomic_DNA"/>
</dbReference>
<keyword evidence="4" id="KW-1003">Cell membrane</keyword>
<dbReference type="STRING" id="1481914.JCM19241_680"/>
<gene>
    <name evidence="13" type="ORF">JCM19241_680</name>
</gene>
<name>A0A0B8QLH7_9VIBR</name>
<dbReference type="PROSITE" id="PS50283">
    <property type="entry name" value="NA_SOLUT_SYMP_3"/>
    <property type="match status" value="1"/>
</dbReference>
<proteinExistence type="inferred from homology"/>
<feature type="transmembrane region" description="Helical" evidence="12">
    <location>
        <begin position="38"/>
        <end position="58"/>
    </location>
</feature>
<feature type="transmembrane region" description="Helical" evidence="12">
    <location>
        <begin position="6"/>
        <end position="26"/>
    </location>
</feature>
<sequence length="594" mass="64564">MDLNTIIVGVYFLFLIAIGWMFRTFTSTTSDYFRGGGNMLWWMVGATAFMTQFSAWTFTGAAGKAYNDGFAVAIIFLANAFGYFMNFAYFAPKFRQLRVVTVIEAIRMRFGAANEQVFTWSSMPNSVVSAGVWLNALAIIASGIFGFDMTMTIWITGLVVLAMSVTGGSWAVIASDFMQMVIIMAVTVTCAVVAIVQGGGVGEIVSNFPVGDTGSFVAGNNLNYLSIFSIWAFFIFVKQFSITNNMLNSYRYLAAKDSKNAKKAALLACVLMLGGVFIWFMPSWYIAGQGVDLSAAYPDAGSKAGDFAYLYFVQEYMPAGMVGLLVAAMFAATMSSMDSGLNRNSGIFVKNFYEPVVRKNQASEKELVTVSKITSTVFGIAIILIAQFINSLKGLSLFDTMMYVGALIGFPMTIPAFLGFFIKKTPDWAGWGTLIVGGIVSYIVGFVINADMVSHAFGLEELTKREWSDVKVAIGLIGHITLTGGFFIASTLFYKPLRAERQADVDKFFNNLSTPLVSESTAQKKLDNKQRQMLGKLIAVAGVGVMLMALLPNPMWGRMVFILCGAIVGGVGMLLVKAVDGTVEDLEETVATEQ</sequence>
<feature type="transmembrane region" description="Helical" evidence="12">
    <location>
        <begin position="153"/>
        <end position="173"/>
    </location>
</feature>
<feature type="transmembrane region" description="Helical" evidence="12">
    <location>
        <begin position="307"/>
        <end position="333"/>
    </location>
</feature>
<feature type="transmembrane region" description="Helical" evidence="12">
    <location>
        <begin position="367"/>
        <end position="389"/>
    </location>
</feature>
<evidence type="ECO:0000313" key="13">
    <source>
        <dbReference type="EMBL" id="GAM77952.1"/>
    </source>
</evidence>
<feature type="transmembrane region" description="Helical" evidence="12">
    <location>
        <begin position="533"/>
        <end position="550"/>
    </location>
</feature>
<keyword evidence="9 12" id="KW-0472">Membrane</keyword>
<accession>A0A0B8QLH7</accession>
<organism evidence="13 14">
    <name type="scientific">Vibrio ishigakensis</name>
    <dbReference type="NCBI Taxonomy" id="1481914"/>
    <lineage>
        <taxon>Bacteria</taxon>
        <taxon>Pseudomonadati</taxon>
        <taxon>Pseudomonadota</taxon>
        <taxon>Gammaproteobacteria</taxon>
        <taxon>Vibrionales</taxon>
        <taxon>Vibrionaceae</taxon>
        <taxon>Vibrio</taxon>
    </lineage>
</organism>
<reference evidence="13 14" key="2">
    <citation type="submission" date="2015-01" db="EMBL/GenBank/DDBJ databases">
        <authorList>
            <consortium name="NBRP consortium"/>
            <person name="Sawabe T."/>
            <person name="Meirelles P."/>
            <person name="Feng G."/>
            <person name="Sayaka M."/>
            <person name="Hattori M."/>
            <person name="Ohkuma M."/>
        </authorList>
    </citation>
    <scope>NUCLEOTIDE SEQUENCE [LARGE SCALE GENOMIC DNA]</scope>
    <source>
        <strain evidence="14">JCM 19241</strain>
    </source>
</reference>
<evidence type="ECO:0000256" key="5">
    <source>
        <dbReference type="ARBA" id="ARBA00022692"/>
    </source>
</evidence>
<evidence type="ECO:0000256" key="6">
    <source>
        <dbReference type="ARBA" id="ARBA00022989"/>
    </source>
</evidence>
<comment type="subcellular location">
    <subcellularLocation>
        <location evidence="1">Cell membrane</location>
        <topology evidence="1">Multi-pass membrane protein</topology>
    </subcellularLocation>
</comment>
<evidence type="ECO:0000256" key="3">
    <source>
        <dbReference type="ARBA" id="ARBA00022448"/>
    </source>
</evidence>
<reference evidence="13 14" key="1">
    <citation type="submission" date="2015-01" db="EMBL/GenBank/DDBJ databases">
        <title>Vibrio sp. C94 JCM 19241 whole genome shotgun sequence.</title>
        <authorList>
            <person name="Sawabe T."/>
            <person name="Meirelles P."/>
            <person name="Feng G."/>
            <person name="Sayaka M."/>
            <person name="Hattori M."/>
            <person name="Ohkuma M."/>
        </authorList>
    </citation>
    <scope>NUCLEOTIDE SEQUENCE [LARGE SCALE GENOMIC DNA]</scope>
    <source>
        <strain evidence="14">JCM 19241</strain>
    </source>
</reference>
<evidence type="ECO:0000256" key="8">
    <source>
        <dbReference type="ARBA" id="ARBA00023065"/>
    </source>
</evidence>
<dbReference type="AlphaFoldDB" id="A0A0B8QLH7"/>
<dbReference type="Proteomes" id="UP000031666">
    <property type="component" value="Unassembled WGS sequence"/>
</dbReference>
<dbReference type="GO" id="GO:0015293">
    <property type="term" value="F:symporter activity"/>
    <property type="evidence" value="ECO:0007669"/>
    <property type="project" value="TreeGrafter"/>
</dbReference>
<keyword evidence="7" id="KW-0915">Sodium</keyword>
<feature type="transmembrane region" description="Helical" evidence="12">
    <location>
        <begin position="180"/>
        <end position="202"/>
    </location>
</feature>
<dbReference type="GO" id="GO:0006814">
    <property type="term" value="P:sodium ion transport"/>
    <property type="evidence" value="ECO:0007669"/>
    <property type="project" value="UniProtKB-KW"/>
</dbReference>
<keyword evidence="6 12" id="KW-1133">Transmembrane helix</keyword>
<feature type="transmembrane region" description="Helical" evidence="12">
    <location>
        <begin position="70"/>
        <end position="91"/>
    </location>
</feature>
<evidence type="ECO:0000256" key="7">
    <source>
        <dbReference type="ARBA" id="ARBA00023053"/>
    </source>
</evidence>
<evidence type="ECO:0000256" key="11">
    <source>
        <dbReference type="RuleBase" id="RU362091"/>
    </source>
</evidence>
<feature type="transmembrane region" description="Helical" evidence="12">
    <location>
        <begin position="127"/>
        <end position="147"/>
    </location>
</feature>
<feature type="transmembrane region" description="Helical" evidence="12">
    <location>
        <begin position="428"/>
        <end position="450"/>
    </location>
</feature>
<evidence type="ECO:0000256" key="10">
    <source>
        <dbReference type="ARBA" id="ARBA00023201"/>
    </source>
</evidence>
<evidence type="ECO:0000256" key="12">
    <source>
        <dbReference type="SAM" id="Phobius"/>
    </source>
</evidence>
<protein>
    <submittedName>
        <fullName evidence="13">Sodium-solute symporter</fullName>
    </submittedName>
</protein>
<evidence type="ECO:0000313" key="14">
    <source>
        <dbReference type="Proteomes" id="UP000031666"/>
    </source>
</evidence>
<feature type="transmembrane region" description="Helical" evidence="12">
    <location>
        <begin position="470"/>
        <end position="494"/>
    </location>
</feature>
<evidence type="ECO:0000256" key="4">
    <source>
        <dbReference type="ARBA" id="ARBA00022475"/>
    </source>
</evidence>
<feature type="transmembrane region" description="Helical" evidence="12">
    <location>
        <begin position="222"/>
        <end position="243"/>
    </location>
</feature>
<comment type="caution">
    <text evidence="13">The sequence shown here is derived from an EMBL/GenBank/DDBJ whole genome shotgun (WGS) entry which is preliminary data.</text>
</comment>
<evidence type="ECO:0000256" key="1">
    <source>
        <dbReference type="ARBA" id="ARBA00004651"/>
    </source>
</evidence>
<keyword evidence="5 12" id="KW-0812">Transmembrane</keyword>
<feature type="transmembrane region" description="Helical" evidence="12">
    <location>
        <begin position="556"/>
        <end position="576"/>
    </location>
</feature>
<dbReference type="Pfam" id="PF00474">
    <property type="entry name" value="SSF"/>
    <property type="match status" value="1"/>
</dbReference>
<dbReference type="PANTHER" id="PTHR42985">
    <property type="entry name" value="SODIUM-COUPLED MONOCARBOXYLATE TRANSPORTER"/>
    <property type="match status" value="1"/>
</dbReference>
<keyword evidence="10" id="KW-0739">Sodium transport</keyword>
<comment type="similarity">
    <text evidence="2 11">Belongs to the sodium:solute symporter (SSF) (TC 2.A.21) family.</text>
</comment>
<keyword evidence="8" id="KW-0406">Ion transport</keyword>
<feature type="transmembrane region" description="Helical" evidence="12">
    <location>
        <begin position="264"/>
        <end position="287"/>
    </location>
</feature>
<feature type="transmembrane region" description="Helical" evidence="12">
    <location>
        <begin position="401"/>
        <end position="421"/>
    </location>
</feature>
<keyword evidence="3" id="KW-0813">Transport</keyword>